<dbReference type="AlphaFoldDB" id="A0A8T2U6D5"/>
<dbReference type="Proteomes" id="UP000825935">
    <property type="component" value="Chromosome 8"/>
</dbReference>
<reference evidence="1" key="1">
    <citation type="submission" date="2021-08" db="EMBL/GenBank/DDBJ databases">
        <title>WGS assembly of Ceratopteris richardii.</title>
        <authorList>
            <person name="Marchant D.B."/>
            <person name="Chen G."/>
            <person name="Jenkins J."/>
            <person name="Shu S."/>
            <person name="Leebens-Mack J."/>
            <person name="Grimwood J."/>
            <person name="Schmutz J."/>
            <person name="Soltis P."/>
            <person name="Soltis D."/>
            <person name="Chen Z.-H."/>
        </authorList>
    </citation>
    <scope>NUCLEOTIDE SEQUENCE</scope>
    <source>
        <strain evidence="1">Whitten #5841</strain>
        <tissue evidence="1">Leaf</tissue>
    </source>
</reference>
<dbReference type="EMBL" id="CM035413">
    <property type="protein sequence ID" value="KAH7431368.1"/>
    <property type="molecule type" value="Genomic_DNA"/>
</dbReference>
<accession>A0A8T2U6D5</accession>
<protein>
    <submittedName>
        <fullName evidence="1">Uncharacterized protein</fullName>
    </submittedName>
</protein>
<evidence type="ECO:0000313" key="3">
    <source>
        <dbReference type="Proteomes" id="UP000825935"/>
    </source>
</evidence>
<sequence length="100" mass="11822">MIEFWSHDHAHSMSKFFHIISDLISMYCILLKMLEARWFLKVDRSQVSYQAIPILSWWIAILWICSSQQATRPNSCVYASLFHSSPTRECARNVFLIRLV</sequence>
<name>A0A8T2U6D5_CERRI</name>
<proteinExistence type="predicted"/>
<dbReference type="EMBL" id="CM035413">
    <property type="protein sequence ID" value="KAH7431367.1"/>
    <property type="molecule type" value="Genomic_DNA"/>
</dbReference>
<gene>
    <name evidence="1" type="ORF">KP509_08G044900</name>
    <name evidence="2" type="ORF">KP509_08G045000</name>
</gene>
<keyword evidence="3" id="KW-1185">Reference proteome</keyword>
<evidence type="ECO:0000313" key="2">
    <source>
        <dbReference type="EMBL" id="KAH7431368.1"/>
    </source>
</evidence>
<evidence type="ECO:0000313" key="1">
    <source>
        <dbReference type="EMBL" id="KAH7431367.1"/>
    </source>
</evidence>
<comment type="caution">
    <text evidence="1">The sequence shown here is derived from an EMBL/GenBank/DDBJ whole genome shotgun (WGS) entry which is preliminary data.</text>
</comment>
<organism evidence="1 3">
    <name type="scientific">Ceratopteris richardii</name>
    <name type="common">Triangle waterfern</name>
    <dbReference type="NCBI Taxonomy" id="49495"/>
    <lineage>
        <taxon>Eukaryota</taxon>
        <taxon>Viridiplantae</taxon>
        <taxon>Streptophyta</taxon>
        <taxon>Embryophyta</taxon>
        <taxon>Tracheophyta</taxon>
        <taxon>Polypodiopsida</taxon>
        <taxon>Polypodiidae</taxon>
        <taxon>Polypodiales</taxon>
        <taxon>Pteridineae</taxon>
        <taxon>Pteridaceae</taxon>
        <taxon>Parkerioideae</taxon>
        <taxon>Ceratopteris</taxon>
    </lineage>
</organism>